<proteinExistence type="predicted"/>
<evidence type="ECO:0000313" key="2">
    <source>
        <dbReference type="Proteomes" id="UP000018849"/>
    </source>
</evidence>
<reference evidence="1 2" key="1">
    <citation type="journal article" date="2013" name="PLoS Pathog.">
        <title>Genomic analysis of the Kiwifruit pathogen Pseudomonas syringae pv. actinidiae provides insight into the origins of an emergent plant disease.</title>
        <authorList>
            <person name="McCann H.C."/>
            <person name="Rikkerink E.H."/>
            <person name="Bertels F."/>
            <person name="Fiers M."/>
            <person name="Lu A."/>
            <person name="Rees-George J."/>
            <person name="Andersen M.T."/>
            <person name="Gleave A.P."/>
            <person name="Haubold B."/>
            <person name="Wohlers M.W."/>
            <person name="Guttman D.S."/>
            <person name="Wang P.W."/>
            <person name="Straub C."/>
            <person name="Vanneste J.L."/>
            <person name="Rainey P.B."/>
            <person name="Templeton M.D."/>
        </authorList>
    </citation>
    <scope>NUCLEOTIDE SEQUENCE [LARGE SCALE GENOMIC DNA]</scope>
    <source>
        <strain evidence="1 2">ICMP 19096</strain>
    </source>
</reference>
<name>A0A656K321_PSESF</name>
<dbReference type="AlphaFoldDB" id="A0A656K321"/>
<dbReference type="Proteomes" id="UP000018849">
    <property type="component" value="Unassembled WGS sequence"/>
</dbReference>
<dbReference type="EMBL" id="AOKF01000525">
    <property type="protein sequence ID" value="EPN66358.1"/>
    <property type="molecule type" value="Genomic_DNA"/>
</dbReference>
<feature type="non-terminal residue" evidence="1">
    <location>
        <position position="54"/>
    </location>
</feature>
<accession>A0A656K321</accession>
<protein>
    <submittedName>
        <fullName evidence="1">Uncharacterized protein</fullName>
    </submittedName>
</protein>
<sequence length="54" mass="5826">MTWMMLLAACLLTCLGQVAQKFAVESWRGAFPGAIAALRSAWLWLALTCLGLGL</sequence>
<organism evidence="1 2">
    <name type="scientific">Pseudomonas syringae pv. actinidiae ICMP 19096</name>
    <dbReference type="NCBI Taxonomy" id="1194405"/>
    <lineage>
        <taxon>Bacteria</taxon>
        <taxon>Pseudomonadati</taxon>
        <taxon>Pseudomonadota</taxon>
        <taxon>Gammaproteobacteria</taxon>
        <taxon>Pseudomonadales</taxon>
        <taxon>Pseudomonadaceae</taxon>
        <taxon>Pseudomonas</taxon>
        <taxon>Pseudomonas syringae</taxon>
    </lineage>
</organism>
<gene>
    <name evidence="1" type="ORF">A245_06364</name>
</gene>
<comment type="caution">
    <text evidence="1">The sequence shown here is derived from an EMBL/GenBank/DDBJ whole genome shotgun (WGS) entry which is preliminary data.</text>
</comment>
<evidence type="ECO:0000313" key="1">
    <source>
        <dbReference type="EMBL" id="EPN66358.1"/>
    </source>
</evidence>